<evidence type="ECO:0000313" key="2">
    <source>
        <dbReference type="Proteomes" id="UP001597493"/>
    </source>
</evidence>
<name>A0ABW5R216_9BACL</name>
<protein>
    <submittedName>
        <fullName evidence="1">Uncharacterized protein</fullName>
    </submittedName>
</protein>
<proteinExistence type="predicted"/>
<keyword evidence="2" id="KW-1185">Reference proteome</keyword>
<dbReference type="Proteomes" id="UP001597493">
    <property type="component" value="Unassembled WGS sequence"/>
</dbReference>
<sequence length="84" mass="9436">MSKTQVIQSITVGQNLQRKYTIGDVVNGAELNEIKNMSTVSESRVFSEYWLLDEDGNILSSVENMPVVIDYQTIAVDDEEENHG</sequence>
<evidence type="ECO:0000313" key="1">
    <source>
        <dbReference type="EMBL" id="MFD2662848.1"/>
    </source>
</evidence>
<gene>
    <name evidence="1" type="ORF">ACFSW5_21570</name>
</gene>
<dbReference type="EMBL" id="JBHUMY010000032">
    <property type="protein sequence ID" value="MFD2662848.1"/>
    <property type="molecule type" value="Genomic_DNA"/>
</dbReference>
<organism evidence="1 2">
    <name type="scientific">Paenibacillus thailandensis</name>
    <dbReference type="NCBI Taxonomy" id="393250"/>
    <lineage>
        <taxon>Bacteria</taxon>
        <taxon>Bacillati</taxon>
        <taxon>Bacillota</taxon>
        <taxon>Bacilli</taxon>
        <taxon>Bacillales</taxon>
        <taxon>Paenibacillaceae</taxon>
        <taxon>Paenibacillus</taxon>
    </lineage>
</organism>
<comment type="caution">
    <text evidence="1">The sequence shown here is derived from an EMBL/GenBank/DDBJ whole genome shotgun (WGS) entry which is preliminary data.</text>
</comment>
<reference evidence="2" key="1">
    <citation type="journal article" date="2019" name="Int. J. Syst. Evol. Microbiol.">
        <title>The Global Catalogue of Microorganisms (GCM) 10K type strain sequencing project: providing services to taxonomists for standard genome sequencing and annotation.</title>
        <authorList>
            <consortium name="The Broad Institute Genomics Platform"/>
            <consortium name="The Broad Institute Genome Sequencing Center for Infectious Disease"/>
            <person name="Wu L."/>
            <person name="Ma J."/>
        </authorList>
    </citation>
    <scope>NUCLEOTIDE SEQUENCE [LARGE SCALE GENOMIC DNA]</scope>
    <source>
        <strain evidence="2">TISTR 1827</strain>
    </source>
</reference>
<accession>A0ABW5R216</accession>
<dbReference type="RefSeq" id="WP_379277758.1">
    <property type="nucleotide sequence ID" value="NZ_JBHUGT010000013.1"/>
</dbReference>